<evidence type="ECO:0000313" key="2">
    <source>
        <dbReference type="Proteomes" id="UP000225448"/>
    </source>
</evidence>
<proteinExistence type="predicted"/>
<accession>A0A1Y0SU20</accession>
<dbReference type="Proteomes" id="UP000225448">
    <property type="component" value="Segment"/>
</dbReference>
<gene>
    <name evidence="1" type="ORF">PHABIO_361</name>
</gene>
<name>A0A1Y0SU20_9CAUD</name>
<evidence type="ECO:0000313" key="1">
    <source>
        <dbReference type="EMBL" id="ARV76992.1"/>
    </source>
</evidence>
<protein>
    <submittedName>
        <fullName evidence="1">Uncharacterized protein</fullName>
    </submittedName>
</protein>
<reference evidence="1 2" key="1">
    <citation type="submission" date="2017-05" db="EMBL/GenBank/DDBJ databases">
        <authorList>
            <person name="Song R."/>
            <person name="Chenine A.L."/>
            <person name="Ruprecht R.M."/>
        </authorList>
    </citation>
    <scope>NUCLEOTIDE SEQUENCE [LARGE SCALE GENOMIC DNA]</scope>
</reference>
<organism evidence="1 2">
    <name type="scientific">Pseudomonas phage Phabio</name>
    <dbReference type="NCBI Taxonomy" id="2006668"/>
    <lineage>
        <taxon>Viruses</taxon>
        <taxon>Duplodnaviria</taxon>
        <taxon>Heunggongvirae</taxon>
        <taxon>Uroviricota</taxon>
        <taxon>Caudoviricetes</taxon>
        <taxon>Chimalliviridae</taxon>
        <taxon>Phabiovirus</taxon>
        <taxon>Phabiovirus phabio</taxon>
    </lineage>
</organism>
<keyword evidence="2" id="KW-1185">Reference proteome</keyword>
<sequence>MTYQLQSVIQQAISGSKCVLAVYQALECLARHSFMAPHAAARYPELGKLTREDITIEGGLSAKRSMRIINKDHPLYGVTYVHCMAGYKHVDLSAYNGIAGYFIDPEERVLKYIRKDLF</sequence>
<dbReference type="EMBL" id="MF042360">
    <property type="protein sequence ID" value="ARV76992.1"/>
    <property type="molecule type" value="Genomic_DNA"/>
</dbReference>